<dbReference type="KEGG" id="dhy:DESAM_21522"/>
<dbReference type="eggNOG" id="COG5002">
    <property type="taxonomic scope" value="Bacteria"/>
</dbReference>
<dbReference type="InterPro" id="IPR004358">
    <property type="entry name" value="Sig_transdc_His_kin-like_C"/>
</dbReference>
<dbReference type="SMART" id="SM00388">
    <property type="entry name" value="HisKA"/>
    <property type="match status" value="1"/>
</dbReference>
<dbReference type="InterPro" id="IPR003594">
    <property type="entry name" value="HATPase_dom"/>
</dbReference>
<dbReference type="HOGENOM" id="CLU_000445_114_15_7"/>
<dbReference type="CDD" id="cd17546">
    <property type="entry name" value="REC_hyHK_CKI1_RcsC-like"/>
    <property type="match status" value="1"/>
</dbReference>
<dbReference type="Pfam" id="PF00072">
    <property type="entry name" value="Response_reg"/>
    <property type="match status" value="1"/>
</dbReference>
<dbReference type="InterPro" id="IPR003661">
    <property type="entry name" value="HisK_dim/P_dom"/>
</dbReference>
<dbReference type="Pfam" id="PF00512">
    <property type="entry name" value="HisKA"/>
    <property type="match status" value="1"/>
</dbReference>
<evidence type="ECO:0000256" key="2">
    <source>
        <dbReference type="ARBA" id="ARBA00012438"/>
    </source>
</evidence>
<keyword evidence="12" id="KW-1133">Transmembrane helix</keyword>
<dbReference type="SUPFAM" id="SSF55785">
    <property type="entry name" value="PYP-like sensor domain (PAS domain)"/>
    <property type="match status" value="2"/>
</dbReference>
<dbReference type="InterPro" id="IPR000014">
    <property type="entry name" value="PAS"/>
</dbReference>
<dbReference type="PANTHER" id="PTHR45339:SF1">
    <property type="entry name" value="HYBRID SIGNAL TRANSDUCTION HISTIDINE KINASE J"/>
    <property type="match status" value="1"/>
</dbReference>
<dbReference type="SMART" id="SM00448">
    <property type="entry name" value="REC"/>
    <property type="match status" value="1"/>
</dbReference>
<dbReference type="CDD" id="cd16922">
    <property type="entry name" value="HATPase_EvgS-ArcB-TorS-like"/>
    <property type="match status" value="1"/>
</dbReference>
<feature type="domain" description="Histidine kinase" evidence="13">
    <location>
        <begin position="677"/>
        <end position="899"/>
    </location>
</feature>
<dbReference type="Gene3D" id="3.40.50.2300">
    <property type="match status" value="1"/>
</dbReference>
<dbReference type="SMART" id="SM00387">
    <property type="entry name" value="HATPase_c"/>
    <property type="match status" value="1"/>
</dbReference>
<evidence type="ECO:0000256" key="6">
    <source>
        <dbReference type="ARBA" id="ARBA00022777"/>
    </source>
</evidence>
<feature type="domain" description="PAS" evidence="15">
    <location>
        <begin position="371"/>
        <end position="412"/>
    </location>
</feature>
<keyword evidence="12" id="KW-0472">Membrane</keyword>
<proteinExistence type="predicted"/>
<gene>
    <name evidence="17" type="ORF">DESAM_21522</name>
</gene>
<dbReference type="eggNOG" id="COG2205">
    <property type="taxonomic scope" value="Bacteria"/>
</dbReference>
<evidence type="ECO:0000259" key="14">
    <source>
        <dbReference type="PROSITE" id="PS50110"/>
    </source>
</evidence>
<keyword evidence="5" id="KW-0547">Nucleotide-binding</keyword>
<dbReference type="Proteomes" id="UP000010808">
    <property type="component" value="Chromosome"/>
</dbReference>
<dbReference type="SUPFAM" id="SSF52172">
    <property type="entry name" value="CheY-like"/>
    <property type="match status" value="1"/>
</dbReference>
<dbReference type="PATRIC" id="fig|1121451.3.peg.1761"/>
<feature type="transmembrane region" description="Helical" evidence="12">
    <location>
        <begin position="20"/>
        <end position="40"/>
    </location>
</feature>
<evidence type="ECO:0000256" key="7">
    <source>
        <dbReference type="ARBA" id="ARBA00022840"/>
    </source>
</evidence>
<reference evidence="17 18" key="1">
    <citation type="submission" date="2012-10" db="EMBL/GenBank/DDBJ databases">
        <authorList>
            <person name="Genoscope - CEA"/>
        </authorList>
    </citation>
    <scope>NUCLEOTIDE SEQUENCE [LARGE SCALE GENOMIC DNA]</scope>
    <source>
        <strain evidence="18">AM13 / DSM 14728</strain>
    </source>
</reference>
<keyword evidence="6 17" id="KW-0418">Kinase</keyword>
<dbReference type="CDD" id="cd00082">
    <property type="entry name" value="HisKA"/>
    <property type="match status" value="1"/>
</dbReference>
<evidence type="ECO:0000256" key="4">
    <source>
        <dbReference type="ARBA" id="ARBA00022679"/>
    </source>
</evidence>
<evidence type="ECO:0000313" key="17">
    <source>
        <dbReference type="EMBL" id="CCO23799.1"/>
    </source>
</evidence>
<dbReference type="FunFam" id="3.30.565.10:FF:000010">
    <property type="entry name" value="Sensor histidine kinase RcsC"/>
    <property type="match status" value="1"/>
</dbReference>
<evidence type="ECO:0000256" key="1">
    <source>
        <dbReference type="ARBA" id="ARBA00000085"/>
    </source>
</evidence>
<evidence type="ECO:0000256" key="11">
    <source>
        <dbReference type="PROSITE-ProRule" id="PRU00169"/>
    </source>
</evidence>
<dbReference type="STRING" id="1121451.DESAM_21522"/>
<dbReference type="Gene3D" id="3.30.565.10">
    <property type="entry name" value="Histidine kinase-like ATPase, C-terminal domain"/>
    <property type="match status" value="1"/>
</dbReference>
<feature type="transmembrane region" description="Helical" evidence="12">
    <location>
        <begin position="306"/>
        <end position="328"/>
    </location>
</feature>
<protein>
    <recommendedName>
        <fullName evidence="10">Sensory/regulatory protein RpfC</fullName>
        <ecNumber evidence="2">2.7.13.3</ecNumber>
    </recommendedName>
</protein>
<dbReference type="AlphaFoldDB" id="L0RAL8"/>
<dbReference type="NCBIfam" id="TIGR00229">
    <property type="entry name" value="sensory_box"/>
    <property type="match status" value="1"/>
</dbReference>
<dbReference type="SUPFAM" id="SSF47384">
    <property type="entry name" value="Homodimeric domain of signal transducing histidine kinase"/>
    <property type="match status" value="1"/>
</dbReference>
<dbReference type="PRINTS" id="PR00344">
    <property type="entry name" value="BCTRLSENSOR"/>
</dbReference>
<dbReference type="InterPro" id="IPR035965">
    <property type="entry name" value="PAS-like_dom_sf"/>
</dbReference>
<dbReference type="InterPro" id="IPR036097">
    <property type="entry name" value="HisK_dim/P_sf"/>
</dbReference>
<keyword evidence="4" id="KW-0808">Transferase</keyword>
<keyword evidence="7" id="KW-0067">ATP-binding</keyword>
<feature type="domain" description="PAC" evidence="16">
    <location>
        <begin position="446"/>
        <end position="498"/>
    </location>
</feature>
<dbReference type="GO" id="GO:0000155">
    <property type="term" value="F:phosphorelay sensor kinase activity"/>
    <property type="evidence" value="ECO:0007669"/>
    <property type="project" value="InterPro"/>
</dbReference>
<feature type="domain" description="PAC" evidence="16">
    <location>
        <begin position="607"/>
        <end position="659"/>
    </location>
</feature>
<dbReference type="PROSITE" id="PS50112">
    <property type="entry name" value="PAS"/>
    <property type="match status" value="1"/>
</dbReference>
<dbReference type="PROSITE" id="PS50113">
    <property type="entry name" value="PAC"/>
    <property type="match status" value="2"/>
</dbReference>
<organism evidence="17 18">
    <name type="scientific">Maridesulfovibrio hydrothermalis AM13 = DSM 14728</name>
    <dbReference type="NCBI Taxonomy" id="1121451"/>
    <lineage>
        <taxon>Bacteria</taxon>
        <taxon>Pseudomonadati</taxon>
        <taxon>Thermodesulfobacteriota</taxon>
        <taxon>Desulfovibrionia</taxon>
        <taxon>Desulfovibrionales</taxon>
        <taxon>Desulfovibrionaceae</taxon>
        <taxon>Maridesulfovibrio</taxon>
    </lineage>
</organism>
<dbReference type="CDD" id="cd00130">
    <property type="entry name" value="PAS"/>
    <property type="match status" value="1"/>
</dbReference>
<evidence type="ECO:0000256" key="5">
    <source>
        <dbReference type="ARBA" id="ARBA00022741"/>
    </source>
</evidence>
<dbReference type="GO" id="GO:0005524">
    <property type="term" value="F:ATP binding"/>
    <property type="evidence" value="ECO:0007669"/>
    <property type="project" value="UniProtKB-KW"/>
</dbReference>
<evidence type="ECO:0000259" key="15">
    <source>
        <dbReference type="PROSITE" id="PS50112"/>
    </source>
</evidence>
<dbReference type="PROSITE" id="PS50109">
    <property type="entry name" value="HIS_KIN"/>
    <property type="match status" value="1"/>
</dbReference>
<keyword evidence="12" id="KW-0812">Transmembrane</keyword>
<feature type="domain" description="Response regulatory" evidence="14">
    <location>
        <begin position="926"/>
        <end position="1042"/>
    </location>
</feature>
<evidence type="ECO:0000256" key="10">
    <source>
        <dbReference type="ARBA" id="ARBA00068150"/>
    </source>
</evidence>
<sequence>MEEIELHKATGRIASGYYRYRLVLVSALILFAALVGFALWTSYSSQLQVRSTARELFAGESAKRAMAVSFFFSGRVAELKNLASVESVRSFFSENNVPDSGQEKASSAAINSVCKSLHETLDGVIVGDEHVFTKIAVLDSSGRVLVDTDSECVLIKGNNHFEQYKASHGEPVFSTGDSGGVMTMVVSVPIAGFGGRNGTVAGWVRIESLHRSLEDMTVSPSVGSDFLRIGDSFVAISDTSARQSGQLLLMDALKDWRGLTVLKAEESGREVDYLAISSPVQGTSLSIISLVEEHKIFGFISLEMQLFITMFIFAAVASGCYFLVRIIFTRHIYETKVFEAAKREAAINVQKEKLDQEVKNRRLADALRKRAEIRYRDIFDKAPVGIFQIALDGRYLTANNALAKIFGYDSQEELVSEVHDVRTEIYADPQDWDRGLSKLRKTELVAGYEVKCKRKDGSFVWTSRDFRLVEAGPELPSYLEGFVIDITSRKMAEQELIGSEKRFRSLFQNSPVALWELDLSRVKDAFDSYGKGQLDLIRRDLLQSKDRVAECVSLINVLDINNLTIEFLGVNSREDLTVNGIQPYVTNRSWRFFRTILLDLVSGATRHRSEVQFIREDGKEQYMIVNCHIVPGWEKSWGRVLATIEDISELKRIENELRISKEEAQKANEAKGHFLANMSHEFRTPMSAIKGMVQLLQGSELSKEQHENLRLIKSSVDSLLAIVNDILDFSKLDSVHMELNEDNLELPSFLKEMRDIMDIGAMNKQLDVLLDIENIPACVKVDGLRLRQVLVNLLGNAIKFTDKGTVTLKCRTVSEVKPSTKLNILFEVADTGIGLPVEGVDSLFKSFVQADPTITRQYGGTGLGLAICYRLVKHLGGDLSACNNPSGGASFSFILPLEQCGDDFEDDAQDSGFKELPERADLSKVKVLVAEDSKMNQILLRKIFEKNGLSDYLIVENGKYAVDAFTQSHDFDIIFMDIQMPVMDGFEATRAIRKLHSPVRIVALTANSGEEYWEQCRECGMDSRITKPFNVDDLLDELSKIAAQS</sequence>
<dbReference type="EMBL" id="FO203522">
    <property type="protein sequence ID" value="CCO23799.1"/>
    <property type="molecule type" value="Genomic_DNA"/>
</dbReference>
<dbReference type="InterPro" id="IPR001789">
    <property type="entry name" value="Sig_transdc_resp-reg_receiver"/>
</dbReference>
<evidence type="ECO:0000313" key="18">
    <source>
        <dbReference type="Proteomes" id="UP000010808"/>
    </source>
</evidence>
<dbReference type="InterPro" id="IPR000700">
    <property type="entry name" value="PAS-assoc_C"/>
</dbReference>
<evidence type="ECO:0000256" key="12">
    <source>
        <dbReference type="SAM" id="Phobius"/>
    </source>
</evidence>
<keyword evidence="3 11" id="KW-0597">Phosphoprotein</keyword>
<comment type="subunit">
    <text evidence="9">At low DSF concentrations, interacts with RpfF.</text>
</comment>
<dbReference type="PANTHER" id="PTHR45339">
    <property type="entry name" value="HYBRID SIGNAL TRANSDUCTION HISTIDINE KINASE J"/>
    <property type="match status" value="1"/>
</dbReference>
<evidence type="ECO:0000256" key="3">
    <source>
        <dbReference type="ARBA" id="ARBA00022553"/>
    </source>
</evidence>
<evidence type="ECO:0000259" key="16">
    <source>
        <dbReference type="PROSITE" id="PS50113"/>
    </source>
</evidence>
<comment type="catalytic activity">
    <reaction evidence="1">
        <text>ATP + protein L-histidine = ADP + protein N-phospho-L-histidine.</text>
        <dbReference type="EC" id="2.7.13.3"/>
    </reaction>
</comment>
<keyword evidence="8" id="KW-0902">Two-component regulatory system</keyword>
<feature type="modified residue" description="4-aspartylphosphate" evidence="11">
    <location>
        <position position="977"/>
    </location>
</feature>
<dbReference type="EC" id="2.7.13.3" evidence="2"/>
<dbReference type="InterPro" id="IPR036890">
    <property type="entry name" value="HATPase_C_sf"/>
</dbReference>
<evidence type="ECO:0000259" key="13">
    <source>
        <dbReference type="PROSITE" id="PS50109"/>
    </source>
</evidence>
<dbReference type="SUPFAM" id="SSF55874">
    <property type="entry name" value="ATPase domain of HSP90 chaperone/DNA topoisomerase II/histidine kinase"/>
    <property type="match status" value="1"/>
</dbReference>
<dbReference type="Gene3D" id="3.30.450.20">
    <property type="entry name" value="PAS domain"/>
    <property type="match status" value="2"/>
</dbReference>
<dbReference type="InterPro" id="IPR011006">
    <property type="entry name" value="CheY-like_superfamily"/>
</dbReference>
<dbReference type="Pfam" id="PF02518">
    <property type="entry name" value="HATPase_c"/>
    <property type="match status" value="1"/>
</dbReference>
<dbReference type="InterPro" id="IPR005467">
    <property type="entry name" value="His_kinase_dom"/>
</dbReference>
<name>L0RAL8_9BACT</name>
<keyword evidence="18" id="KW-1185">Reference proteome</keyword>
<evidence type="ECO:0000256" key="8">
    <source>
        <dbReference type="ARBA" id="ARBA00023012"/>
    </source>
</evidence>
<dbReference type="PROSITE" id="PS50110">
    <property type="entry name" value="RESPONSE_REGULATORY"/>
    <property type="match status" value="1"/>
</dbReference>
<dbReference type="Pfam" id="PF13188">
    <property type="entry name" value="PAS_8"/>
    <property type="match status" value="1"/>
</dbReference>
<dbReference type="RefSeq" id="WP_015336402.1">
    <property type="nucleotide sequence ID" value="NC_020055.1"/>
</dbReference>
<evidence type="ECO:0000256" key="9">
    <source>
        <dbReference type="ARBA" id="ARBA00064003"/>
    </source>
</evidence>
<dbReference type="FunFam" id="1.10.287.130:FF:000002">
    <property type="entry name" value="Two-component osmosensing histidine kinase"/>
    <property type="match status" value="1"/>
</dbReference>
<accession>L0RAL8</accession>
<dbReference type="Gene3D" id="1.10.287.130">
    <property type="match status" value="1"/>
</dbReference>